<dbReference type="Pfam" id="PF00581">
    <property type="entry name" value="Rhodanese"/>
    <property type="match status" value="1"/>
</dbReference>
<dbReference type="InterPro" id="IPR036873">
    <property type="entry name" value="Rhodanese-like_dom_sf"/>
</dbReference>
<reference evidence="2" key="1">
    <citation type="submission" date="2015-08" db="EMBL/GenBank/DDBJ databases">
        <title>Complete DNA Sequence of Pseudomonas syringae pv. actinidiae, the Causal Agent of Kiwifruit Canker Disease.</title>
        <authorList>
            <person name="Rikkerink E.H.A."/>
            <person name="Fineran P.C."/>
        </authorList>
    </citation>
    <scope>NUCLEOTIDE SEQUENCE</scope>
    <source>
        <strain evidence="2">DSM 13666</strain>
    </source>
</reference>
<dbReference type="PATRIC" id="fig|136160.3.peg.1306"/>
<dbReference type="InterPro" id="IPR001763">
    <property type="entry name" value="Rhodanese-like_dom"/>
</dbReference>
<organism evidence="2">
    <name type="scientific">Halalkalibacterium halodurans</name>
    <name type="common">Bacillus halodurans</name>
    <dbReference type="NCBI Taxonomy" id="86665"/>
    <lineage>
        <taxon>Bacteria</taxon>
        <taxon>Bacillati</taxon>
        <taxon>Bacillota</taxon>
        <taxon>Bacilli</taxon>
        <taxon>Bacillales</taxon>
        <taxon>Bacillaceae</taxon>
        <taxon>Halalkalibacterium (ex Joshi et al. 2022)</taxon>
    </lineage>
</organism>
<dbReference type="PANTHER" id="PTHR43031:SF17">
    <property type="entry name" value="SULFURTRANSFERASE YTWF-RELATED"/>
    <property type="match status" value="1"/>
</dbReference>
<evidence type="ECO:0000313" key="2">
    <source>
        <dbReference type="EMBL" id="KOO38310.1"/>
    </source>
</evidence>
<accession>A0A4Y7WXH7</accession>
<dbReference type="Gene3D" id="3.40.250.10">
    <property type="entry name" value="Rhodanese-like domain"/>
    <property type="match status" value="1"/>
</dbReference>
<feature type="domain" description="Rhodanese" evidence="1">
    <location>
        <begin position="23"/>
        <end position="111"/>
    </location>
</feature>
<proteinExistence type="predicted"/>
<protein>
    <submittedName>
        <fullName evidence="2">Sulfurtransferase</fullName>
    </submittedName>
</protein>
<dbReference type="SUPFAM" id="SSF52821">
    <property type="entry name" value="Rhodanese/Cell cycle control phosphatase"/>
    <property type="match status" value="1"/>
</dbReference>
<evidence type="ECO:0000259" key="1">
    <source>
        <dbReference type="PROSITE" id="PS50206"/>
    </source>
</evidence>
<comment type="caution">
    <text evidence="2">The sequence shown here is derived from an EMBL/GenBank/DDBJ whole genome shotgun (WGS) entry which is preliminary data.</text>
</comment>
<dbReference type="GeneID" id="87598447"/>
<gene>
    <name evidence="2" type="ORF">AMD02_05120</name>
</gene>
<dbReference type="PANTHER" id="PTHR43031">
    <property type="entry name" value="FAD-DEPENDENT OXIDOREDUCTASE"/>
    <property type="match status" value="1"/>
</dbReference>
<dbReference type="GO" id="GO:0016740">
    <property type="term" value="F:transferase activity"/>
    <property type="evidence" value="ECO:0007669"/>
    <property type="project" value="UniProtKB-KW"/>
</dbReference>
<name>A0A0M0KHH7_ALKHA</name>
<sequence length="123" mass="13827">MAFELDGIEQVEETELAALLNEKGDETIVVDVREPEEYEAGHIPGLPLLPMSSIPAVVAEMDKEKSYIFVCRSGSRSQNVALYLKDQGFRDVKNYAGGMLEWTGEVTSGLEWFVKDVHELYKK</sequence>
<dbReference type="OMA" id="CICHHGA"/>
<accession>A0A0M0KHH7</accession>
<keyword evidence="2" id="KW-0808">Transferase</keyword>
<dbReference type="CDD" id="cd00158">
    <property type="entry name" value="RHOD"/>
    <property type="match status" value="1"/>
</dbReference>
<dbReference type="EMBL" id="LILD01000001">
    <property type="protein sequence ID" value="KOO38310.1"/>
    <property type="molecule type" value="Genomic_DNA"/>
</dbReference>
<dbReference type="RefSeq" id="WP_010899067.1">
    <property type="nucleotide sequence ID" value="NZ_CP040441.1"/>
</dbReference>
<dbReference type="PROSITE" id="PS50206">
    <property type="entry name" value="RHODANESE_3"/>
    <property type="match status" value="1"/>
</dbReference>
<dbReference type="AlphaFoldDB" id="A0A0M0KHH7"/>
<dbReference type="SMART" id="SM00450">
    <property type="entry name" value="RHOD"/>
    <property type="match status" value="1"/>
</dbReference>
<dbReference type="InterPro" id="IPR050229">
    <property type="entry name" value="GlpE_sulfurtransferase"/>
</dbReference>